<gene>
    <name evidence="1" type="ORF">GX50_08245</name>
</gene>
<reference evidence="1 2" key="1">
    <citation type="submission" date="2017-10" db="EMBL/GenBank/DDBJ databases">
        <title>Comparative genomics in systemic dimorphic fungi from Ajellomycetaceae.</title>
        <authorList>
            <person name="Munoz J.F."/>
            <person name="Mcewen J.G."/>
            <person name="Clay O.K."/>
            <person name="Cuomo C.A."/>
        </authorList>
    </citation>
    <scope>NUCLEOTIDE SEQUENCE [LARGE SCALE GENOMIC DNA]</scope>
    <source>
        <strain evidence="1 2">UAMH4076</strain>
    </source>
</reference>
<proteinExistence type="predicted"/>
<comment type="caution">
    <text evidence="1">The sequence shown here is derived from an EMBL/GenBank/DDBJ whole genome shotgun (WGS) entry which is preliminary data.</text>
</comment>
<sequence>MTLSYPTPAVPLSLRAASTEPIDIFITFASLQPPAMLFDAVTIIELLTDLRMSTPFSVSDIARSRRIASYYSAISSLSCYGLHSTSLKDM</sequence>
<protein>
    <submittedName>
        <fullName evidence="1">Uncharacterized protein</fullName>
    </submittedName>
</protein>
<evidence type="ECO:0000313" key="1">
    <source>
        <dbReference type="EMBL" id="PGH29013.1"/>
    </source>
</evidence>
<dbReference type="Proteomes" id="UP000226031">
    <property type="component" value="Unassembled WGS sequence"/>
</dbReference>
<organism evidence="1 2">
    <name type="scientific">[Emmonsia] crescens</name>
    <dbReference type="NCBI Taxonomy" id="73230"/>
    <lineage>
        <taxon>Eukaryota</taxon>
        <taxon>Fungi</taxon>
        <taxon>Dikarya</taxon>
        <taxon>Ascomycota</taxon>
        <taxon>Pezizomycotina</taxon>
        <taxon>Eurotiomycetes</taxon>
        <taxon>Eurotiomycetidae</taxon>
        <taxon>Onygenales</taxon>
        <taxon>Ajellomycetaceae</taxon>
        <taxon>Emergomyces</taxon>
    </lineage>
</organism>
<evidence type="ECO:0000313" key="2">
    <source>
        <dbReference type="Proteomes" id="UP000226031"/>
    </source>
</evidence>
<accession>A0A2B7Z717</accession>
<name>A0A2B7Z717_9EURO</name>
<keyword evidence="2" id="KW-1185">Reference proteome</keyword>
<dbReference type="EMBL" id="PDND01000285">
    <property type="protein sequence ID" value="PGH29013.1"/>
    <property type="molecule type" value="Genomic_DNA"/>
</dbReference>
<dbReference type="AlphaFoldDB" id="A0A2B7Z717"/>